<evidence type="ECO:0000313" key="3">
    <source>
        <dbReference type="Proteomes" id="UP001595855"/>
    </source>
</evidence>
<dbReference type="RefSeq" id="WP_381159636.1">
    <property type="nucleotide sequence ID" value="NZ_JBHSJO010000001.1"/>
</dbReference>
<feature type="region of interest" description="Disordered" evidence="1">
    <location>
        <begin position="17"/>
        <end position="101"/>
    </location>
</feature>
<evidence type="ECO:0000256" key="1">
    <source>
        <dbReference type="SAM" id="MobiDB-lite"/>
    </source>
</evidence>
<sequence>MVILLAIGVGWLVQHDKNDTSDTVDNEPAATASATTDTDTDASGTGGDTVGQYGDTVGQYGDGGNTGDSTLDDHGDGGSTDDAYDEPAEPETTPLSAEDEEFAAVDVDDCLGDHRDDDDWSSTTPTVASCSAPGSYYRVSSVSEDLGCESEDMVWWHDNDDGTETNLCLNRNYRVGQCMFAVHEGDVLSIYWNAVTDCEASFPDKYEYIVRVTAVSPDGAPEGNCGTDEQWSPENGGAFCGRVVWKRNDMPDL</sequence>
<dbReference type="Proteomes" id="UP001595855">
    <property type="component" value="Unassembled WGS sequence"/>
</dbReference>
<dbReference type="EMBL" id="JBHSJO010000001">
    <property type="protein sequence ID" value="MFC5018226.1"/>
    <property type="molecule type" value="Genomic_DNA"/>
</dbReference>
<comment type="caution">
    <text evidence="2">The sequence shown here is derived from an EMBL/GenBank/DDBJ whole genome shotgun (WGS) entry which is preliminary data.</text>
</comment>
<name>A0ABV9WYA1_9ACTN</name>
<reference evidence="3" key="1">
    <citation type="journal article" date="2019" name="Int. J. Syst. Evol. Microbiol.">
        <title>The Global Catalogue of Microorganisms (GCM) 10K type strain sequencing project: providing services to taxonomists for standard genome sequencing and annotation.</title>
        <authorList>
            <consortium name="The Broad Institute Genomics Platform"/>
            <consortium name="The Broad Institute Genome Sequencing Center for Infectious Disease"/>
            <person name="Wu L."/>
            <person name="Ma J."/>
        </authorList>
    </citation>
    <scope>NUCLEOTIDE SEQUENCE [LARGE SCALE GENOMIC DNA]</scope>
    <source>
        <strain evidence="3">CGMCC 4.1542</strain>
    </source>
</reference>
<protein>
    <submittedName>
        <fullName evidence="2">Uncharacterized protein</fullName>
    </submittedName>
</protein>
<keyword evidence="3" id="KW-1185">Reference proteome</keyword>
<organism evidence="2 3">
    <name type="scientific">Streptomyces lienomycini</name>
    <dbReference type="NCBI Taxonomy" id="284035"/>
    <lineage>
        <taxon>Bacteria</taxon>
        <taxon>Bacillati</taxon>
        <taxon>Actinomycetota</taxon>
        <taxon>Actinomycetes</taxon>
        <taxon>Kitasatosporales</taxon>
        <taxon>Streptomycetaceae</taxon>
        <taxon>Streptomyces</taxon>
    </lineage>
</organism>
<gene>
    <name evidence="2" type="ORF">ACFPRC_25615</name>
</gene>
<feature type="compositionally biased region" description="Low complexity" evidence="1">
    <location>
        <begin position="29"/>
        <end position="43"/>
    </location>
</feature>
<proteinExistence type="predicted"/>
<evidence type="ECO:0000313" key="2">
    <source>
        <dbReference type="EMBL" id="MFC5018226.1"/>
    </source>
</evidence>
<accession>A0ABV9WYA1</accession>